<evidence type="ECO:0000259" key="3">
    <source>
        <dbReference type="Pfam" id="PF06808"/>
    </source>
</evidence>
<keyword evidence="1" id="KW-0997">Cell inner membrane</keyword>
<dbReference type="Pfam" id="PF11874">
    <property type="entry name" value="DUF3394"/>
    <property type="match status" value="1"/>
</dbReference>
<evidence type="ECO:0000313" key="6">
    <source>
        <dbReference type="Proteomes" id="UP000092565"/>
    </source>
</evidence>
<feature type="transmembrane region" description="Helical" evidence="2">
    <location>
        <begin position="95"/>
        <end position="120"/>
    </location>
</feature>
<reference evidence="5 7" key="2">
    <citation type="submission" date="2023-02" db="EMBL/GenBank/DDBJ databases">
        <title>Population genomics of bacteria associated with diatom.</title>
        <authorList>
            <person name="Xie J."/>
            <person name="Wang H."/>
        </authorList>
    </citation>
    <scope>NUCLEOTIDE SEQUENCE [LARGE SCALE GENOMIC DNA]</scope>
    <source>
        <strain evidence="5 7">PT47_8</strain>
    </source>
</reference>
<keyword evidence="6" id="KW-1185">Reference proteome</keyword>
<name>A0A1B0ZM56_9RHOB</name>
<feature type="transmembrane region" description="Helical" evidence="2">
    <location>
        <begin position="71"/>
        <end position="88"/>
    </location>
</feature>
<protein>
    <submittedName>
        <fullName evidence="4">C4-dicarboxylate ABC transporter</fullName>
    </submittedName>
    <submittedName>
        <fullName evidence="5">TRAP transporter permease</fullName>
    </submittedName>
</protein>
<keyword evidence="2" id="KW-0812">Transmembrane</keyword>
<feature type="transmembrane region" description="Helical" evidence="2">
    <location>
        <begin position="525"/>
        <end position="546"/>
    </location>
</feature>
<dbReference type="InterPro" id="IPR021814">
    <property type="entry name" value="DUF3394"/>
</dbReference>
<dbReference type="OrthoDB" id="9759894at2"/>
<evidence type="ECO:0000313" key="4">
    <source>
        <dbReference type="EMBL" id="ANP35198.1"/>
    </source>
</evidence>
<dbReference type="GO" id="GO:0022857">
    <property type="term" value="F:transmembrane transporter activity"/>
    <property type="evidence" value="ECO:0007669"/>
    <property type="project" value="UniProtKB-UniRule"/>
</dbReference>
<dbReference type="Pfam" id="PF06808">
    <property type="entry name" value="DctM"/>
    <property type="match status" value="1"/>
</dbReference>
<dbReference type="InterPro" id="IPR010656">
    <property type="entry name" value="DctM"/>
</dbReference>
<feature type="transmembrane region" description="Helical" evidence="2">
    <location>
        <begin position="158"/>
        <end position="179"/>
    </location>
</feature>
<feature type="transmembrane region" description="Helical" evidence="2">
    <location>
        <begin position="325"/>
        <end position="347"/>
    </location>
</feature>
<keyword evidence="2" id="KW-0472">Membrane</keyword>
<comment type="function">
    <text evidence="1">Part of the tripartite ATP-independent periplasmic (TRAP) transport system.</text>
</comment>
<dbReference type="NCBIfam" id="TIGR02123">
    <property type="entry name" value="TRAP_fused"/>
    <property type="match status" value="1"/>
</dbReference>
<feature type="transmembrane region" description="Helical" evidence="2">
    <location>
        <begin position="592"/>
        <end position="609"/>
    </location>
</feature>
<gene>
    <name evidence="4" type="ORF">JL2886_00265</name>
    <name evidence="5" type="ORF">PXK24_03675</name>
</gene>
<evidence type="ECO:0000313" key="5">
    <source>
        <dbReference type="EMBL" id="MDE4164776.1"/>
    </source>
</evidence>
<reference evidence="4 6" key="1">
    <citation type="submission" date="2016-04" db="EMBL/GenBank/DDBJ databases">
        <authorList>
            <person name="Evans L.H."/>
            <person name="Alamgir A."/>
            <person name="Owens N."/>
            <person name="Weber N.D."/>
            <person name="Virtaneva K."/>
            <person name="Barbian K."/>
            <person name="Babar A."/>
            <person name="Rosenke K."/>
        </authorList>
    </citation>
    <scope>NUCLEOTIDE SEQUENCE [LARGE SCALE GENOMIC DNA]</scope>
    <source>
        <strain evidence="4 6">JL2886</strain>
    </source>
</reference>
<dbReference type="PANTHER" id="PTHR43849">
    <property type="entry name" value="BLL3936 PROTEIN"/>
    <property type="match status" value="1"/>
</dbReference>
<comment type="subcellular location">
    <subcellularLocation>
        <location evidence="1">Cell inner membrane</location>
        <topology evidence="1">Multi-pass membrane protein</topology>
    </subcellularLocation>
</comment>
<feature type="transmembrane region" description="Helical" evidence="2">
    <location>
        <begin position="567"/>
        <end position="586"/>
    </location>
</feature>
<feature type="transmembrane region" description="Helical" evidence="2">
    <location>
        <begin position="648"/>
        <end position="671"/>
    </location>
</feature>
<dbReference type="Proteomes" id="UP001218364">
    <property type="component" value="Unassembled WGS sequence"/>
</dbReference>
<accession>A0A1B0ZM56</accession>
<feature type="transmembrane region" description="Helical" evidence="2">
    <location>
        <begin position="31"/>
        <end position="51"/>
    </location>
</feature>
<dbReference type="PATRIC" id="fig|60890.4.peg.252"/>
<dbReference type="EMBL" id="CP015124">
    <property type="protein sequence ID" value="ANP35198.1"/>
    <property type="molecule type" value="Genomic_DNA"/>
</dbReference>
<proteinExistence type="predicted"/>
<dbReference type="InterPro" id="IPR011853">
    <property type="entry name" value="TRAP_DctM-Dct_fused"/>
</dbReference>
<dbReference type="RefSeq" id="WP_065270354.1">
    <property type="nucleotide sequence ID" value="NZ_CP015124.1"/>
</dbReference>
<feature type="transmembrane region" description="Helical" evidence="2">
    <location>
        <begin position="276"/>
        <end position="294"/>
    </location>
</feature>
<feature type="transmembrane region" description="Helical" evidence="2">
    <location>
        <begin position="683"/>
        <end position="709"/>
    </location>
</feature>
<feature type="transmembrane region" description="Helical" evidence="2">
    <location>
        <begin position="492"/>
        <end position="513"/>
    </location>
</feature>
<organism evidence="4 6">
    <name type="scientific">Phaeobacter gallaeciensis</name>
    <dbReference type="NCBI Taxonomy" id="60890"/>
    <lineage>
        <taxon>Bacteria</taxon>
        <taxon>Pseudomonadati</taxon>
        <taxon>Pseudomonadota</taxon>
        <taxon>Alphaproteobacteria</taxon>
        <taxon>Rhodobacterales</taxon>
        <taxon>Roseobacteraceae</taxon>
        <taxon>Phaeobacter</taxon>
    </lineage>
</organism>
<dbReference type="PANTHER" id="PTHR43849:SF2">
    <property type="entry name" value="BLL3936 PROTEIN"/>
    <property type="match status" value="1"/>
</dbReference>
<evidence type="ECO:0000313" key="7">
    <source>
        <dbReference type="Proteomes" id="UP001218364"/>
    </source>
</evidence>
<dbReference type="GO" id="GO:0005886">
    <property type="term" value="C:plasma membrane"/>
    <property type="evidence" value="ECO:0007669"/>
    <property type="project" value="UniProtKB-SubCell"/>
</dbReference>
<dbReference type="Proteomes" id="UP000092565">
    <property type="component" value="Chromosome"/>
</dbReference>
<keyword evidence="2" id="KW-1133">Transmembrane helix</keyword>
<dbReference type="AlphaFoldDB" id="A0A1B0ZM56"/>
<feature type="transmembrane region" description="Helical" evidence="2">
    <location>
        <begin position="126"/>
        <end position="146"/>
    </location>
</feature>
<sequence length="995" mass="104367">MTSDAQGNRPLSEEELQELVASSDAGARNPIGAVGLSLALVAVSWSLFQVILASPLSNYLLPGAVNNNSRLIHLAFALMLGFMAYPAMSRESRNLVGFWLGHIGTLLGIGAFGVAVLLAIAPGLSVSAAVVVSALVALVLVLPTYLNGSGMATRLESMASALGIFAAVALLTYCAVAILGQYLCDGWSGSLALFSIVVALIVAAVMVLAYLREWANPEPGFVPVQDWVLAAAGVYVAVYGFLNYQKIVDSGGLADDVDKFFALAGLIILFEAARRALGPAMAIIATIFLAYVFFGSSDVVPEVIRWKGASLKKAMSHMWITSEGVFGIALGVSTKFVFLFVLFGALLDKAGAGNYFIKMAFGALGHLRGGPAKAAVVGSAATGLISGSSIANVVTTGTFTIPLMKRVGFTNEQAGSVEVASSVNGQIMPPVMGAAAFLMVEYVGISYVEVITHAFLPAAISYVALVYIVHLEAVKRNMPTLGNRVVSMGRTIGGMAAFFAGFAALCYGVQYPVGWVISLMPEASGTVLSLLVVAAYVALLKLAAGVEDLVPDDPNAEDVELPDVGKIYKAGLHYLLPIIVLVYFLMIEQKSPGLSAFWATALLFVILLTQKPLKALFRGQSNLAFNFMDGASDLWHGMIDGARNMIGIALATATAGVIVGTVTLTGVGQVMSELVEFLSGGNLILMLIMVGLLSLVLGMGLPTTANYIVVSSLMAGVVVELGAQSGLIVPLIAVHLFVFYFGIMADVTPPVGLASFAAAAVSGGDAIRTGFVAFFYSLRTVALPFVFIFNTDLLLIDVTWAQGILVAISATIAILVFTAGTMGYFLTRSRIYESVLLVLVAFALFRPDFFMNRIMPPFAEAAPSELVEVLSASEAGQELRLRIEGPDFDTGGAASTTLVIPSDGSGDGLAMAEAIGLVLLPEDGLMKLDAPGFGTPAEEVLGSFDFYGDDPVQVTEIKAPQDQLPKELIFIPALLLLALVAMMQRGRASKEGVPA</sequence>
<keyword evidence="1" id="KW-0813">Transport</keyword>
<feature type="transmembrane region" description="Helical" evidence="2">
    <location>
        <begin position="831"/>
        <end position="849"/>
    </location>
</feature>
<feature type="domain" description="TRAP C4-dicarboxylate transport system permease DctM subunit" evidence="3">
    <location>
        <begin position="266"/>
        <end position="798"/>
    </location>
</feature>
<keyword evidence="1" id="KW-1003">Cell membrane</keyword>
<feature type="transmembrane region" description="Helical" evidence="2">
    <location>
        <begin position="454"/>
        <end position="471"/>
    </location>
</feature>
<feature type="transmembrane region" description="Helical" evidence="2">
    <location>
        <begin position="191"/>
        <end position="211"/>
    </location>
</feature>
<evidence type="ECO:0000256" key="2">
    <source>
        <dbReference type="SAM" id="Phobius"/>
    </source>
</evidence>
<evidence type="ECO:0000256" key="1">
    <source>
        <dbReference type="RuleBase" id="RU369079"/>
    </source>
</evidence>
<feature type="transmembrane region" description="Helical" evidence="2">
    <location>
        <begin position="773"/>
        <end position="796"/>
    </location>
</feature>
<dbReference type="EMBL" id="JARCJK010000001">
    <property type="protein sequence ID" value="MDE4164776.1"/>
    <property type="molecule type" value="Genomic_DNA"/>
</dbReference>
<feature type="transmembrane region" description="Helical" evidence="2">
    <location>
        <begin position="803"/>
        <end position="825"/>
    </location>
</feature>